<proteinExistence type="predicted"/>
<dbReference type="Pfam" id="PF01551">
    <property type="entry name" value="Peptidase_M23"/>
    <property type="match status" value="1"/>
</dbReference>
<dbReference type="InterPro" id="IPR016047">
    <property type="entry name" value="M23ase_b-sheet_dom"/>
</dbReference>
<dbReference type="PANTHER" id="PTHR21666">
    <property type="entry name" value="PEPTIDASE-RELATED"/>
    <property type="match status" value="1"/>
</dbReference>
<name>A0ABW8CEL1_9ACTN</name>
<dbReference type="EMBL" id="JBITYG010000010">
    <property type="protein sequence ID" value="MFI9104879.1"/>
    <property type="molecule type" value="Genomic_DNA"/>
</dbReference>
<reference evidence="3 4" key="1">
    <citation type="submission" date="2024-10" db="EMBL/GenBank/DDBJ databases">
        <title>The Natural Products Discovery Center: Release of the First 8490 Sequenced Strains for Exploring Actinobacteria Biosynthetic Diversity.</title>
        <authorList>
            <person name="Kalkreuter E."/>
            <person name="Kautsar S.A."/>
            <person name="Yang D."/>
            <person name="Bader C.D."/>
            <person name="Teijaro C.N."/>
            <person name="Fluegel L."/>
            <person name="Davis C.M."/>
            <person name="Simpson J.R."/>
            <person name="Lauterbach L."/>
            <person name="Steele A.D."/>
            <person name="Gui C."/>
            <person name="Meng S."/>
            <person name="Li G."/>
            <person name="Viehrig K."/>
            <person name="Ye F."/>
            <person name="Su P."/>
            <person name="Kiefer A.F."/>
            <person name="Nichols A."/>
            <person name="Cepeda A.J."/>
            <person name="Yan W."/>
            <person name="Fan B."/>
            <person name="Jiang Y."/>
            <person name="Adhikari A."/>
            <person name="Zheng C.-J."/>
            <person name="Schuster L."/>
            <person name="Cowan T.M."/>
            <person name="Smanski M.J."/>
            <person name="Chevrette M.G."/>
            <person name="De Carvalho L.P.S."/>
            <person name="Shen B."/>
        </authorList>
    </citation>
    <scope>NUCLEOTIDE SEQUENCE [LARGE SCALE GENOMIC DNA]</scope>
    <source>
        <strain evidence="3 4">NPDC053399</strain>
    </source>
</reference>
<evidence type="ECO:0000259" key="2">
    <source>
        <dbReference type="Pfam" id="PF01551"/>
    </source>
</evidence>
<sequence length="339" mass="34592">MASNQSAYAPSPEAPEAGEWDEWNPTAESVAPDRGNKHRLPKPRSIARGSTVLSVAAVAAMGAGGMAAAADKSPVPISLPDLSELPDAPDLPKLSEMPGISTLVGADHAPVTAASTAEHGATTTSWATDAGEALRTRILEDVAQQRDAADQAVRDAAAGQAAATAAKEAAAQKVRDTAAAAKAEVAAKKKAAEVAAAKAEADRLAALAASYTKPVASYTLTASFGESSSLWANTHTGQDFAAPTGTPVSAIHSGTITSAAWAGSYGYRIILTLDDGTEIWYCHLSSMVQTSGKVTTGETIGRVGATGNVTGPHLHIEVRPGAGDPIDPMPWLRARGIDV</sequence>
<dbReference type="SUPFAM" id="SSF51261">
    <property type="entry name" value="Duplicated hybrid motif"/>
    <property type="match status" value="1"/>
</dbReference>
<feature type="region of interest" description="Disordered" evidence="1">
    <location>
        <begin position="1"/>
        <end position="47"/>
    </location>
</feature>
<dbReference type="RefSeq" id="WP_399655532.1">
    <property type="nucleotide sequence ID" value="NZ_JBITYG010000010.1"/>
</dbReference>
<dbReference type="EC" id="3.4.24.-" evidence="3"/>
<keyword evidence="3" id="KW-0378">Hydrolase</keyword>
<feature type="domain" description="M23ase beta-sheet core" evidence="2">
    <location>
        <begin position="234"/>
        <end position="328"/>
    </location>
</feature>
<evidence type="ECO:0000313" key="4">
    <source>
        <dbReference type="Proteomes" id="UP001614394"/>
    </source>
</evidence>
<dbReference type="InterPro" id="IPR011055">
    <property type="entry name" value="Dup_hybrid_motif"/>
</dbReference>
<comment type="caution">
    <text evidence="3">The sequence shown here is derived from an EMBL/GenBank/DDBJ whole genome shotgun (WGS) entry which is preliminary data.</text>
</comment>
<dbReference type="Proteomes" id="UP001614394">
    <property type="component" value="Unassembled WGS sequence"/>
</dbReference>
<dbReference type="PANTHER" id="PTHR21666:SF270">
    <property type="entry name" value="MUREIN HYDROLASE ACTIVATOR ENVC"/>
    <property type="match status" value="1"/>
</dbReference>
<keyword evidence="4" id="KW-1185">Reference proteome</keyword>
<evidence type="ECO:0000313" key="3">
    <source>
        <dbReference type="EMBL" id="MFI9104879.1"/>
    </source>
</evidence>
<gene>
    <name evidence="3" type="ORF">ACIGXA_30635</name>
</gene>
<dbReference type="GO" id="GO:0016787">
    <property type="term" value="F:hydrolase activity"/>
    <property type="evidence" value="ECO:0007669"/>
    <property type="project" value="UniProtKB-KW"/>
</dbReference>
<dbReference type="CDD" id="cd12797">
    <property type="entry name" value="M23_peptidase"/>
    <property type="match status" value="1"/>
</dbReference>
<dbReference type="InterPro" id="IPR050570">
    <property type="entry name" value="Cell_wall_metabolism_enzyme"/>
</dbReference>
<accession>A0ABW8CEL1</accession>
<evidence type="ECO:0000256" key="1">
    <source>
        <dbReference type="SAM" id="MobiDB-lite"/>
    </source>
</evidence>
<dbReference type="Gene3D" id="2.70.70.10">
    <property type="entry name" value="Glucose Permease (Domain IIA)"/>
    <property type="match status" value="1"/>
</dbReference>
<protein>
    <submittedName>
        <fullName evidence="3">M23 family metallopeptidase</fullName>
        <ecNumber evidence="3">3.4.24.-</ecNumber>
    </submittedName>
</protein>
<organism evidence="3 4">
    <name type="scientific">Streptomyces fildesensis</name>
    <dbReference type="NCBI Taxonomy" id="375757"/>
    <lineage>
        <taxon>Bacteria</taxon>
        <taxon>Bacillati</taxon>
        <taxon>Actinomycetota</taxon>
        <taxon>Actinomycetes</taxon>
        <taxon>Kitasatosporales</taxon>
        <taxon>Streptomycetaceae</taxon>
        <taxon>Streptomyces</taxon>
    </lineage>
</organism>